<dbReference type="Proteomes" id="UP000015101">
    <property type="component" value="Unassembled WGS sequence"/>
</dbReference>
<sequence>MFEVLQSISVKDCDNFEIQTRLQHAEIRKTAQQHRQIDSAAAPNRYLEIQKQNGNKIVYPSSDMRYDLTISKIKTPKAVYDVEIGKIRMFVCLLYIDELNIVSKITMYIVCSILYWLYLYVLDIGGFDNLAVDYAIDSTQCIRELCNGNVNCLLGDFNLPLIDWNNYSSPDNAIYNCFIELFNDLGLHQLLMKIESVQRRFTKAIPSIRHLPYLSRLNSVGLQTIVKIWNALPEEVAVLDKSQRLLTAIPCP</sequence>
<reference evidence="2" key="3">
    <citation type="submission" date="2015-06" db="UniProtKB">
        <authorList>
            <consortium name="EnsemblMetazoa"/>
        </authorList>
    </citation>
    <scope>IDENTIFICATION</scope>
</reference>
<dbReference type="GeneID" id="20200399"/>
<evidence type="ECO:0000313" key="2">
    <source>
        <dbReference type="EnsemblMetazoa" id="HelroP164143"/>
    </source>
</evidence>
<dbReference type="EnsemblMetazoa" id="HelroT164143">
    <property type="protein sequence ID" value="HelroP164143"/>
    <property type="gene ID" value="HelroG164143"/>
</dbReference>
<name>T1EUZ9_HELRO</name>
<organism evidence="2 3">
    <name type="scientific">Helobdella robusta</name>
    <name type="common">Californian leech</name>
    <dbReference type="NCBI Taxonomy" id="6412"/>
    <lineage>
        <taxon>Eukaryota</taxon>
        <taxon>Metazoa</taxon>
        <taxon>Spiralia</taxon>
        <taxon>Lophotrochozoa</taxon>
        <taxon>Annelida</taxon>
        <taxon>Clitellata</taxon>
        <taxon>Hirudinea</taxon>
        <taxon>Rhynchobdellida</taxon>
        <taxon>Glossiphoniidae</taxon>
        <taxon>Helobdella</taxon>
    </lineage>
</organism>
<dbReference type="RefSeq" id="XP_009027410.1">
    <property type="nucleotide sequence ID" value="XM_009029162.1"/>
</dbReference>
<protein>
    <recommendedName>
        <fullName evidence="4">Endonuclease/exonuclease/phosphatase domain-containing protein</fullName>
    </recommendedName>
</protein>
<dbReference type="EMBL" id="KB097571">
    <property type="protein sequence ID" value="ESN94322.1"/>
    <property type="molecule type" value="Genomic_DNA"/>
</dbReference>
<evidence type="ECO:0000313" key="1">
    <source>
        <dbReference type="EMBL" id="ESN94322.1"/>
    </source>
</evidence>
<gene>
    <name evidence="2" type="primary">20200399</name>
    <name evidence="1" type="ORF">HELRODRAFT_164143</name>
</gene>
<evidence type="ECO:0000313" key="3">
    <source>
        <dbReference type="Proteomes" id="UP000015101"/>
    </source>
</evidence>
<dbReference type="CTD" id="20200399"/>
<accession>T1EUZ9</accession>
<evidence type="ECO:0008006" key="4">
    <source>
        <dbReference type="Google" id="ProtNLM"/>
    </source>
</evidence>
<proteinExistence type="predicted"/>
<dbReference type="KEGG" id="hro:HELRODRAFT_164143"/>
<reference evidence="1 3" key="2">
    <citation type="journal article" date="2013" name="Nature">
        <title>Insights into bilaterian evolution from three spiralian genomes.</title>
        <authorList>
            <person name="Simakov O."/>
            <person name="Marletaz F."/>
            <person name="Cho S.J."/>
            <person name="Edsinger-Gonzales E."/>
            <person name="Havlak P."/>
            <person name="Hellsten U."/>
            <person name="Kuo D.H."/>
            <person name="Larsson T."/>
            <person name="Lv J."/>
            <person name="Arendt D."/>
            <person name="Savage R."/>
            <person name="Osoegawa K."/>
            <person name="de Jong P."/>
            <person name="Grimwood J."/>
            <person name="Chapman J.A."/>
            <person name="Shapiro H."/>
            <person name="Aerts A."/>
            <person name="Otillar R.P."/>
            <person name="Terry A.Y."/>
            <person name="Boore J.L."/>
            <person name="Grigoriev I.V."/>
            <person name="Lindberg D.R."/>
            <person name="Seaver E.C."/>
            <person name="Weisblat D.A."/>
            <person name="Putnam N.H."/>
            <person name="Rokhsar D.S."/>
        </authorList>
    </citation>
    <scope>NUCLEOTIDE SEQUENCE</scope>
</reference>
<dbReference type="HOGENOM" id="CLU_1103792_0_0_1"/>
<reference evidence="3" key="1">
    <citation type="submission" date="2012-12" db="EMBL/GenBank/DDBJ databases">
        <authorList>
            <person name="Hellsten U."/>
            <person name="Grimwood J."/>
            <person name="Chapman J.A."/>
            <person name="Shapiro H."/>
            <person name="Aerts A."/>
            <person name="Otillar R.P."/>
            <person name="Terry A.Y."/>
            <person name="Boore J.L."/>
            <person name="Simakov O."/>
            <person name="Marletaz F."/>
            <person name="Cho S.-J."/>
            <person name="Edsinger-Gonzales E."/>
            <person name="Havlak P."/>
            <person name="Kuo D.-H."/>
            <person name="Larsson T."/>
            <person name="Lv J."/>
            <person name="Arendt D."/>
            <person name="Savage R."/>
            <person name="Osoegawa K."/>
            <person name="de Jong P."/>
            <person name="Lindberg D.R."/>
            <person name="Seaver E.C."/>
            <person name="Weisblat D.A."/>
            <person name="Putnam N.H."/>
            <person name="Grigoriev I.V."/>
            <person name="Rokhsar D.S."/>
        </authorList>
    </citation>
    <scope>NUCLEOTIDE SEQUENCE</scope>
</reference>
<dbReference type="AlphaFoldDB" id="T1EUZ9"/>
<dbReference type="InParanoid" id="T1EUZ9"/>
<keyword evidence="3" id="KW-1185">Reference proteome</keyword>
<dbReference type="EMBL" id="AMQM01001558">
    <property type="status" value="NOT_ANNOTATED_CDS"/>
    <property type="molecule type" value="Genomic_DNA"/>
</dbReference>